<dbReference type="Gene3D" id="3.40.50.620">
    <property type="entry name" value="HUPs"/>
    <property type="match status" value="2"/>
</dbReference>
<comment type="subcellular location">
    <subcellularLocation>
        <location evidence="1">Membrane</location>
        <topology evidence="1">Multi-pass membrane protein</topology>
    </subcellularLocation>
</comment>
<feature type="transmembrane region" description="Helical" evidence="9">
    <location>
        <begin position="151"/>
        <end position="175"/>
    </location>
</feature>
<evidence type="ECO:0000313" key="11">
    <source>
        <dbReference type="EMBL" id="OEJ74220.1"/>
    </source>
</evidence>
<keyword evidence="3 9" id="KW-0812">Transmembrane</keyword>
<dbReference type="OrthoDB" id="9812438at2"/>
<dbReference type="CDD" id="cd00293">
    <property type="entry name" value="USP-like"/>
    <property type="match status" value="1"/>
</dbReference>
<evidence type="ECO:0000256" key="9">
    <source>
        <dbReference type="SAM" id="Phobius"/>
    </source>
</evidence>
<dbReference type="Pfam" id="PF00582">
    <property type="entry name" value="Usp"/>
    <property type="match status" value="2"/>
</dbReference>
<proteinExistence type="predicted"/>
<dbReference type="GO" id="GO:0005886">
    <property type="term" value="C:plasma membrane"/>
    <property type="evidence" value="ECO:0007669"/>
    <property type="project" value="TreeGrafter"/>
</dbReference>
<dbReference type="PANTHER" id="PTHR45711:SF10">
    <property type="entry name" value="CHLORIDE CHANNEL PROTEIN"/>
    <property type="match status" value="1"/>
</dbReference>
<feature type="transmembrane region" description="Helical" evidence="9">
    <location>
        <begin position="357"/>
        <end position="381"/>
    </location>
</feature>
<dbReference type="CDD" id="cd01031">
    <property type="entry name" value="EriC"/>
    <property type="match status" value="1"/>
</dbReference>
<evidence type="ECO:0000256" key="6">
    <source>
        <dbReference type="ARBA" id="ARBA00023136"/>
    </source>
</evidence>
<dbReference type="InterPro" id="IPR000644">
    <property type="entry name" value="CBS_dom"/>
</dbReference>
<feature type="transmembrane region" description="Helical" evidence="9">
    <location>
        <begin position="229"/>
        <end position="254"/>
    </location>
</feature>
<evidence type="ECO:0000256" key="2">
    <source>
        <dbReference type="ARBA" id="ARBA00022448"/>
    </source>
</evidence>
<feature type="transmembrane region" description="Helical" evidence="9">
    <location>
        <begin position="187"/>
        <end position="209"/>
    </location>
</feature>
<protein>
    <submittedName>
        <fullName evidence="11">Chloride channel protein</fullName>
    </submittedName>
</protein>
<keyword evidence="6 9" id="KW-0472">Membrane</keyword>
<evidence type="ECO:0000256" key="8">
    <source>
        <dbReference type="PROSITE-ProRule" id="PRU00703"/>
    </source>
</evidence>
<dbReference type="InterPro" id="IPR006016">
    <property type="entry name" value="UspA"/>
</dbReference>
<evidence type="ECO:0000256" key="4">
    <source>
        <dbReference type="ARBA" id="ARBA00022989"/>
    </source>
</evidence>
<name>A0A1E5QHT6_9CYAN</name>
<keyword evidence="2" id="KW-0813">Transport</keyword>
<dbReference type="Pfam" id="PF00571">
    <property type="entry name" value="CBS"/>
    <property type="match status" value="2"/>
</dbReference>
<dbReference type="RefSeq" id="WP_069968140.1">
    <property type="nucleotide sequence ID" value="NZ_CM124774.1"/>
</dbReference>
<gene>
    <name evidence="11" type="ORF">BH720_15560</name>
</gene>
<feature type="transmembrane region" description="Helical" evidence="9">
    <location>
        <begin position="14"/>
        <end position="33"/>
    </location>
</feature>
<keyword evidence="5" id="KW-0406">Ion transport</keyword>
<evidence type="ECO:0000256" key="5">
    <source>
        <dbReference type="ARBA" id="ARBA00023065"/>
    </source>
</evidence>
<evidence type="ECO:0000256" key="1">
    <source>
        <dbReference type="ARBA" id="ARBA00004141"/>
    </source>
</evidence>
<dbReference type="InterPro" id="IPR014743">
    <property type="entry name" value="Cl-channel_core"/>
</dbReference>
<dbReference type="PRINTS" id="PR00762">
    <property type="entry name" value="CLCHANNEL"/>
</dbReference>
<dbReference type="Gene3D" id="3.10.580.10">
    <property type="entry name" value="CBS-domain"/>
    <property type="match status" value="1"/>
</dbReference>
<keyword evidence="7" id="KW-0868">Chloride</keyword>
<evidence type="ECO:0000256" key="3">
    <source>
        <dbReference type="ARBA" id="ARBA00022692"/>
    </source>
</evidence>
<evidence type="ECO:0000259" key="10">
    <source>
        <dbReference type="PROSITE" id="PS51371"/>
    </source>
</evidence>
<organism evidence="11">
    <name type="scientific">Desertifilum tharense IPPAS B-1220</name>
    <dbReference type="NCBI Taxonomy" id="1781255"/>
    <lineage>
        <taxon>Bacteria</taxon>
        <taxon>Bacillati</taxon>
        <taxon>Cyanobacteriota</taxon>
        <taxon>Cyanophyceae</taxon>
        <taxon>Desertifilales</taxon>
        <taxon>Desertifilaceae</taxon>
        <taxon>Desertifilum</taxon>
    </lineage>
</organism>
<evidence type="ECO:0000256" key="7">
    <source>
        <dbReference type="ARBA" id="ARBA00023214"/>
    </source>
</evidence>
<dbReference type="InterPro" id="IPR014729">
    <property type="entry name" value="Rossmann-like_a/b/a_fold"/>
</dbReference>
<feature type="transmembrane region" description="Helical" evidence="9">
    <location>
        <begin position="299"/>
        <end position="320"/>
    </location>
</feature>
<reference evidence="11" key="1">
    <citation type="submission" date="2016-09" db="EMBL/GenBank/DDBJ databases">
        <title>Draft genome of thermotolerant cyanobacterium Desertifilum sp. strain IPPAS B-1220.</title>
        <authorList>
            <person name="Sinetova M.A."/>
            <person name="Bolakhan K."/>
            <person name="Zayadan B.K."/>
            <person name="Mironov K.S."/>
            <person name="Ustinova V."/>
            <person name="Kupriyanova E.V."/>
            <person name="Sidorov R.A."/>
            <person name="Skrypnik A.N."/>
            <person name="Gogoleva N.E."/>
            <person name="Gogolev Y.V."/>
            <person name="Los D.A."/>
        </authorList>
    </citation>
    <scope>NUCLEOTIDE SEQUENCE [LARGE SCALE GENOMIC DNA]</scope>
    <source>
        <strain evidence="11">IPPAS B-1220</strain>
    </source>
</reference>
<feature type="domain" description="CBS" evidence="10">
    <location>
        <begin position="444"/>
        <end position="499"/>
    </location>
</feature>
<dbReference type="Gene3D" id="1.10.3080.10">
    <property type="entry name" value="Clc chloride channel"/>
    <property type="match status" value="1"/>
</dbReference>
<dbReference type="Pfam" id="PF00654">
    <property type="entry name" value="Voltage_CLC"/>
    <property type="match status" value="1"/>
</dbReference>
<feature type="transmembrane region" description="Helical" evidence="9">
    <location>
        <begin position="266"/>
        <end position="284"/>
    </location>
</feature>
<comment type="caution">
    <text evidence="11">The sequence shown here is derived from an EMBL/GenBank/DDBJ whole genome shotgun (WGS) entry which is preliminary data.</text>
</comment>
<keyword evidence="4 9" id="KW-1133">Transmembrane helix</keyword>
<dbReference type="GO" id="GO:0005247">
    <property type="term" value="F:voltage-gated chloride channel activity"/>
    <property type="evidence" value="ECO:0007669"/>
    <property type="project" value="TreeGrafter"/>
</dbReference>
<dbReference type="SUPFAM" id="SSF52402">
    <property type="entry name" value="Adenine nucleotide alpha hydrolases-like"/>
    <property type="match status" value="2"/>
</dbReference>
<dbReference type="AlphaFoldDB" id="A0A1E5QHT6"/>
<dbReference type="SUPFAM" id="SSF81340">
    <property type="entry name" value="Clc chloride channel"/>
    <property type="match status" value="1"/>
</dbReference>
<keyword evidence="8" id="KW-0129">CBS domain</keyword>
<accession>A0A1E5QHT6</accession>
<feature type="transmembrane region" description="Helical" evidence="9">
    <location>
        <begin position="54"/>
        <end position="72"/>
    </location>
</feature>
<dbReference type="EMBL" id="MJGC01000069">
    <property type="protein sequence ID" value="OEJ74220.1"/>
    <property type="molecule type" value="Genomic_DNA"/>
</dbReference>
<sequence>MTIINKWLLPRGRIAIAEACAIGFVSGLSAVFLKEGVNTVGGWRIQLAQQLPPLIALPLVGIVFGLIAGFLVERFAPETTGGGIPQVKSALAGVPVALNWRVALVKLGSCILSLSSGMTLGRQGPTVHIGAALASELSRIVPTSPSHRRQLIAAGAAAGLAAGFNAPIAGVLFVVEELLHDFSELTLGTAILASFIGAVVSRLLGGQSLNVNLDLTAYTTSFSAPEIPFYILLGLLAGVFGTLFNQGILTALAVNRRWRVRMPVRVAIAGAISGIAIALLPASFQNHTGLREFLLTGDATAIGAILAFISHFLLTCIAYGSGAPGGLFAPALLLGAALGYLIGLLEVHTLGSAAATTYALAGMGAFFSAVAKVPITGIVIIFEMTTDFNLVLPLMIGSVTAYLIADALSKTGLYNRLLEWNGVSLSKEPSSNNFLRQLTAADVMQRRVETLSSQLPLAEAAQAFSRSHHRGFPVVNEGVLVGIVTQTDLAKMESRALPGETPLSEIMTPDPVTVRLSDSLSEVLYRLDRYKLSRLPVTEGRKLVGIITRSDIIRVESDRLNFKTPQGPKAEPSYVVYQTRSPATGRGRLLVPLANPQTAHLLVRTAAAIAREKHYELECLSAIVVSKSDAPDRTPVDLTKALDLLQEAIAIAQSWQIPIHTQIRTTHDIAQAVLETIQERNIDLILMGWKGQTSTPGRIFGSVVDTLIRQAPCDVLLVKWGTPQAQVRSYLNGQAADLFGNRVVGEEKANNGRGLPRHPLTYSSVSTDLSYCPLPLFNRYLIPMAGGPNCAAAIRLIPALVHLSQSPEIQLCQIFEPGKQAINTQVMQSATDFLNSLLKCPINSIALRSPVVTDAVIQLAKQEQCDVVIVGASREGLLKQAWAGNIPEAIALHCDCTVILFRQAAPPEEG</sequence>
<dbReference type="InterPro" id="IPR001807">
    <property type="entry name" value="ClC"/>
</dbReference>
<feature type="transmembrane region" description="Helical" evidence="9">
    <location>
        <begin position="388"/>
        <end position="405"/>
    </location>
</feature>
<dbReference type="InterPro" id="IPR046342">
    <property type="entry name" value="CBS_dom_sf"/>
</dbReference>
<dbReference type="PROSITE" id="PS51371">
    <property type="entry name" value="CBS"/>
    <property type="match status" value="2"/>
</dbReference>
<feature type="domain" description="CBS" evidence="10">
    <location>
        <begin position="507"/>
        <end position="564"/>
    </location>
</feature>
<dbReference type="STRING" id="1781255.BH720_15560"/>
<feature type="transmembrane region" description="Helical" evidence="9">
    <location>
        <begin position="327"/>
        <end position="345"/>
    </location>
</feature>
<dbReference type="SUPFAM" id="SSF54631">
    <property type="entry name" value="CBS-domain pair"/>
    <property type="match status" value="1"/>
</dbReference>
<dbReference type="SMART" id="SM00116">
    <property type="entry name" value="CBS"/>
    <property type="match status" value="2"/>
</dbReference>
<dbReference type="PANTHER" id="PTHR45711">
    <property type="entry name" value="CHLORIDE CHANNEL PROTEIN"/>
    <property type="match status" value="1"/>
</dbReference>